<keyword evidence="3" id="KW-1185">Reference proteome</keyword>
<protein>
    <submittedName>
        <fullName evidence="2">Uncharacterized protein</fullName>
    </submittedName>
</protein>
<feature type="signal peptide" evidence="1">
    <location>
        <begin position="1"/>
        <end position="25"/>
    </location>
</feature>
<evidence type="ECO:0000256" key="1">
    <source>
        <dbReference type="SAM" id="SignalP"/>
    </source>
</evidence>
<reference evidence="2" key="1">
    <citation type="journal article" date="2023" name="Mol. Biol. Evol.">
        <title>Third-Generation Sequencing Reveals the Adaptive Role of the Epigenome in Three Deep-Sea Polychaetes.</title>
        <authorList>
            <person name="Perez M."/>
            <person name="Aroh O."/>
            <person name="Sun Y."/>
            <person name="Lan Y."/>
            <person name="Juniper S.K."/>
            <person name="Young C.R."/>
            <person name="Angers B."/>
            <person name="Qian P.Y."/>
        </authorList>
    </citation>
    <scope>NUCLEOTIDE SEQUENCE</scope>
    <source>
        <strain evidence="2">R07B-5</strain>
    </source>
</reference>
<dbReference type="Proteomes" id="UP001209878">
    <property type="component" value="Unassembled WGS sequence"/>
</dbReference>
<evidence type="ECO:0000313" key="3">
    <source>
        <dbReference type="Proteomes" id="UP001209878"/>
    </source>
</evidence>
<feature type="chain" id="PRO_5042293468" evidence="1">
    <location>
        <begin position="26"/>
        <end position="461"/>
    </location>
</feature>
<dbReference type="EMBL" id="JAODUO010001057">
    <property type="protein sequence ID" value="KAK2171505.1"/>
    <property type="molecule type" value="Genomic_DNA"/>
</dbReference>
<evidence type="ECO:0000313" key="2">
    <source>
        <dbReference type="EMBL" id="KAK2171505.1"/>
    </source>
</evidence>
<gene>
    <name evidence="2" type="ORF">NP493_1059g00007</name>
</gene>
<dbReference type="AlphaFoldDB" id="A0AAD9NIQ3"/>
<proteinExistence type="predicted"/>
<name>A0AAD9NIQ3_RIDPI</name>
<keyword evidence="1" id="KW-0732">Signal</keyword>
<comment type="caution">
    <text evidence="2">The sequence shown here is derived from an EMBL/GenBank/DDBJ whole genome shotgun (WGS) entry which is preliminary data.</text>
</comment>
<sequence>MDLSNVVWLISVFIRVLLWSVPCRGRLEYLYYTPPGGACASRKTGLYERATDTDPTVGSVYAYDCLRSDKDGIFDIQYLSYDPVSKFVLMQLRSLHGVTMYRGPLCGLCRNSSLEIVFDAAVLTHKIGPVAIYDSTIYFVWQRRKRTGVKTRKSTLELRMFSDNCRRHFPVTATTVFYVNRCSRLISVLAEETFERRPTIYTTSSLTVSSTDGGLVLFTQLRIVDYMANGMLGSNHMVLVQMRLDGKNKFLHSERTPTKYLQYVLHHTGAVAFRDRRLCWSALDRVLCGDWSPDSLTNVRTVLKPGQTAGICTAPPGDPIMANITTGVAIARREANELTLYFGCISQVAGSGGAGILRMSENDSSSRPTALGTKSKRILAGSMFITDACALEKEEEKEEKAMKEEPVVGEKRETVEKQGQPIVVVTTANSAAAHTDVVSHSLLLIFVIFHMWKHATKILMR</sequence>
<accession>A0AAD9NIQ3</accession>
<organism evidence="2 3">
    <name type="scientific">Ridgeia piscesae</name>
    <name type="common">Tubeworm</name>
    <dbReference type="NCBI Taxonomy" id="27915"/>
    <lineage>
        <taxon>Eukaryota</taxon>
        <taxon>Metazoa</taxon>
        <taxon>Spiralia</taxon>
        <taxon>Lophotrochozoa</taxon>
        <taxon>Annelida</taxon>
        <taxon>Polychaeta</taxon>
        <taxon>Sedentaria</taxon>
        <taxon>Canalipalpata</taxon>
        <taxon>Sabellida</taxon>
        <taxon>Siboglinidae</taxon>
        <taxon>Ridgeia</taxon>
    </lineage>
</organism>